<dbReference type="eggNOG" id="COG1490">
    <property type="taxonomic scope" value="Bacteria"/>
</dbReference>
<keyword evidence="2" id="KW-0820">tRNA-binding</keyword>
<evidence type="ECO:0000313" key="5">
    <source>
        <dbReference type="Proteomes" id="UP000029050"/>
    </source>
</evidence>
<comment type="catalytic activity">
    <reaction evidence="2">
        <text>glycyl-tRNA(Ala) + H2O = tRNA(Ala) + glycine + H(+)</text>
        <dbReference type="Rhea" id="RHEA:53744"/>
        <dbReference type="Rhea" id="RHEA-COMP:9657"/>
        <dbReference type="Rhea" id="RHEA-COMP:13640"/>
        <dbReference type="ChEBI" id="CHEBI:15377"/>
        <dbReference type="ChEBI" id="CHEBI:15378"/>
        <dbReference type="ChEBI" id="CHEBI:57305"/>
        <dbReference type="ChEBI" id="CHEBI:78442"/>
        <dbReference type="ChEBI" id="CHEBI:78522"/>
    </reaction>
</comment>
<dbReference type="Pfam" id="PF02580">
    <property type="entry name" value="Tyr_Deacylase"/>
    <property type="match status" value="1"/>
</dbReference>
<feature type="region of interest" description="Disordered" evidence="3">
    <location>
        <begin position="70"/>
        <end position="115"/>
    </location>
</feature>
<comment type="function">
    <text evidence="2">An aminoacyl-tRNA editing enzyme that deacylates mischarged D-aminoacyl-tRNAs. Also deacylates mischarged glycyl-tRNA(Ala), protecting cells against glycine mischarging by AlaRS. Acts via tRNA-based rather than protein-based catalysis; rejects L-amino acids rather than detecting D-amino acids in the active site. By recycling D-aminoacyl-tRNA to D-amino acids and free tRNA molecules, this enzyme counteracts the toxicity associated with the formation of D-aminoacyl-tRNA entities in vivo and helps enforce protein L-homochirality.</text>
</comment>
<comment type="caution">
    <text evidence="4">The sequence shown here is derived from an EMBL/GenBank/DDBJ whole genome shotgun (WGS) entry which is preliminary data.</text>
</comment>
<dbReference type="GO" id="GO:0051500">
    <property type="term" value="F:D-tyrosyl-tRNA(Tyr) deacylase activity"/>
    <property type="evidence" value="ECO:0007669"/>
    <property type="project" value="TreeGrafter"/>
</dbReference>
<evidence type="ECO:0000313" key="4">
    <source>
        <dbReference type="EMBL" id="KFI81525.1"/>
    </source>
</evidence>
<dbReference type="NCBIfam" id="TIGR00256">
    <property type="entry name" value="D-aminoacyl-tRNA deacylase"/>
    <property type="match status" value="1"/>
</dbReference>
<evidence type="ECO:0000256" key="2">
    <source>
        <dbReference type="HAMAP-Rule" id="MF_00518"/>
    </source>
</evidence>
<dbReference type="EC" id="3.1.1.96" evidence="2"/>
<comment type="catalytic activity">
    <reaction evidence="2">
        <text>a D-aminoacyl-tRNA + H2O = a tRNA + a D-alpha-amino acid + H(+)</text>
        <dbReference type="Rhea" id="RHEA:13953"/>
        <dbReference type="Rhea" id="RHEA-COMP:10123"/>
        <dbReference type="Rhea" id="RHEA-COMP:10124"/>
        <dbReference type="ChEBI" id="CHEBI:15377"/>
        <dbReference type="ChEBI" id="CHEBI:15378"/>
        <dbReference type="ChEBI" id="CHEBI:59871"/>
        <dbReference type="ChEBI" id="CHEBI:78442"/>
        <dbReference type="ChEBI" id="CHEBI:79333"/>
        <dbReference type="EC" id="3.1.1.96"/>
    </reaction>
</comment>
<dbReference type="HAMAP" id="MF_00518">
    <property type="entry name" value="Deacylase_Dtd"/>
    <property type="match status" value="1"/>
</dbReference>
<organism evidence="4 5">
    <name type="scientific">Bifidobacterium psychraerophilum</name>
    <dbReference type="NCBI Taxonomy" id="218140"/>
    <lineage>
        <taxon>Bacteria</taxon>
        <taxon>Bacillati</taxon>
        <taxon>Actinomycetota</taxon>
        <taxon>Actinomycetes</taxon>
        <taxon>Bifidobacteriales</taxon>
        <taxon>Bifidobacteriaceae</taxon>
        <taxon>Bifidobacterium</taxon>
    </lineage>
</organism>
<dbReference type="AlphaFoldDB" id="A0A087CE25"/>
<evidence type="ECO:0000256" key="3">
    <source>
        <dbReference type="SAM" id="MobiDB-lite"/>
    </source>
</evidence>
<protein>
    <recommendedName>
        <fullName evidence="2">D-aminoacyl-tRNA deacylase</fullName>
        <shortName evidence="2">DTD</shortName>
        <ecNumber evidence="2">3.1.1.96</ecNumber>
    </recommendedName>
    <alternativeName>
        <fullName evidence="2">Gly-tRNA(Ala) deacylase</fullName>
        <ecNumber evidence="2">3.1.1.-</ecNumber>
    </alternativeName>
</protein>
<dbReference type="GO" id="GO:0019478">
    <property type="term" value="P:D-amino acid catabolic process"/>
    <property type="evidence" value="ECO:0007669"/>
    <property type="project" value="UniProtKB-UniRule"/>
</dbReference>
<name>A0A087CE25_9BIFI</name>
<dbReference type="GO" id="GO:0000049">
    <property type="term" value="F:tRNA binding"/>
    <property type="evidence" value="ECO:0007669"/>
    <property type="project" value="UniProtKB-UniRule"/>
</dbReference>
<keyword evidence="5" id="KW-1185">Reference proteome</keyword>
<comment type="subcellular location">
    <subcellularLocation>
        <location evidence="2">Cytoplasm</location>
    </subcellularLocation>
</comment>
<dbReference type="PANTHER" id="PTHR10472:SF5">
    <property type="entry name" value="D-AMINOACYL-TRNA DEACYLASE 1"/>
    <property type="match status" value="1"/>
</dbReference>
<dbReference type="GO" id="GO:0043908">
    <property type="term" value="F:Ser(Gly)-tRNA(Ala) hydrolase activity"/>
    <property type="evidence" value="ECO:0007669"/>
    <property type="project" value="UniProtKB-UniRule"/>
</dbReference>
<dbReference type="EMBL" id="JGZI01000010">
    <property type="protein sequence ID" value="KFI81525.1"/>
    <property type="molecule type" value="Genomic_DNA"/>
</dbReference>
<dbReference type="GO" id="GO:0005737">
    <property type="term" value="C:cytoplasm"/>
    <property type="evidence" value="ECO:0007669"/>
    <property type="project" value="UniProtKB-SubCell"/>
</dbReference>
<dbReference type="InterPro" id="IPR023509">
    <property type="entry name" value="DTD-like_sf"/>
</dbReference>
<dbReference type="PANTHER" id="PTHR10472">
    <property type="entry name" value="D-TYROSYL-TRNA TYR DEACYLASE"/>
    <property type="match status" value="1"/>
</dbReference>
<keyword evidence="2" id="KW-0694">RNA-binding</keyword>
<comment type="subunit">
    <text evidence="2">Homodimer.</text>
</comment>
<feature type="compositionally biased region" description="Low complexity" evidence="3">
    <location>
        <begin position="77"/>
        <end position="95"/>
    </location>
</feature>
<proteinExistence type="inferred from homology"/>
<feature type="short sequence motif" description="Gly-cisPro motif, important for rejection of L-amino acids" evidence="2">
    <location>
        <begin position="235"/>
        <end position="236"/>
    </location>
</feature>
<gene>
    <name evidence="2" type="primary">dtd</name>
    <name evidence="4" type="ORF">BPSY_1934</name>
</gene>
<dbReference type="Gene3D" id="3.50.80.10">
    <property type="entry name" value="D-tyrosyl-tRNA(Tyr) deacylase"/>
    <property type="match status" value="1"/>
</dbReference>
<dbReference type="Proteomes" id="UP000029050">
    <property type="component" value="Unassembled WGS sequence"/>
</dbReference>
<dbReference type="EC" id="3.1.1.-" evidence="2"/>
<dbReference type="SUPFAM" id="SSF69500">
    <property type="entry name" value="DTD-like"/>
    <property type="match status" value="1"/>
</dbReference>
<keyword evidence="2" id="KW-0378">Hydrolase</keyword>
<dbReference type="GO" id="GO:0106026">
    <property type="term" value="F:Gly-tRNA(Ala) deacylase activity"/>
    <property type="evidence" value="ECO:0007669"/>
    <property type="project" value="UniProtKB-UniRule"/>
</dbReference>
<evidence type="ECO:0000256" key="1">
    <source>
        <dbReference type="ARBA" id="ARBA00009673"/>
    </source>
</evidence>
<comment type="similarity">
    <text evidence="1 2">Belongs to the DTD family.</text>
</comment>
<keyword evidence="2" id="KW-0963">Cytoplasm</keyword>
<accession>A0A087CE25</accession>
<dbReference type="STRING" id="218140.BPSY_1934"/>
<sequence length="249" mass="27036">MIAAAGCRMRIPTWGFFMILPHDPAAYPPPLHMTIPKDIAGLASEADTLERMRIVLQRVRGAQLSVVDDTETDDVTANDANNANDPNNDTGNHNATDTHEQMNTPAYDMSDPSGDGDSRRIGTGLLLLVGVQDSDGDAEVEWMAHKIAHMRIFEDAAGKMNRSVLEEHGSVLSVSQFTLYADTRKGNRPSFTKAGRPEHADTIWNAFNAELRAYGIPVAEGVFGAHMLVGLENDGPVTIILDSDNRPTG</sequence>
<comment type="domain">
    <text evidence="2">A Gly-cisPro motif from one monomer fits into the active site of the other monomer to allow specific chiral rejection of L-amino acids.</text>
</comment>
<dbReference type="FunFam" id="3.50.80.10:FF:000001">
    <property type="entry name" value="D-aminoacyl-tRNA deacylase"/>
    <property type="match status" value="1"/>
</dbReference>
<reference evidence="4 5" key="1">
    <citation type="submission" date="2014-03" db="EMBL/GenBank/DDBJ databases">
        <title>Genomics of Bifidobacteria.</title>
        <authorList>
            <person name="Ventura M."/>
            <person name="Milani C."/>
            <person name="Lugli G.A."/>
        </authorList>
    </citation>
    <scope>NUCLEOTIDE SEQUENCE [LARGE SCALE GENOMIC DNA]</scope>
    <source>
        <strain evidence="4 5">LMG 21775</strain>
    </source>
</reference>
<dbReference type="InterPro" id="IPR003732">
    <property type="entry name" value="Daa-tRNA_deacyls_DTD"/>
</dbReference>